<comment type="caution">
    <text evidence="1">The sequence shown here is derived from an EMBL/GenBank/DDBJ whole genome shotgun (WGS) entry which is preliminary data.</text>
</comment>
<dbReference type="AlphaFoldDB" id="A0A0F9K6B7"/>
<accession>A0A0F9K6B7</accession>
<dbReference type="EMBL" id="LAZR01014413">
    <property type="protein sequence ID" value="KKM17593.1"/>
    <property type="molecule type" value="Genomic_DNA"/>
</dbReference>
<name>A0A0F9K6B7_9ZZZZ</name>
<gene>
    <name evidence="1" type="ORF">LCGC14_1674180</name>
</gene>
<evidence type="ECO:0000313" key="1">
    <source>
        <dbReference type="EMBL" id="KKM17593.1"/>
    </source>
</evidence>
<proteinExistence type="predicted"/>
<reference evidence="1" key="1">
    <citation type="journal article" date="2015" name="Nature">
        <title>Complex archaea that bridge the gap between prokaryotes and eukaryotes.</title>
        <authorList>
            <person name="Spang A."/>
            <person name="Saw J.H."/>
            <person name="Jorgensen S.L."/>
            <person name="Zaremba-Niedzwiedzka K."/>
            <person name="Martijn J."/>
            <person name="Lind A.E."/>
            <person name="van Eijk R."/>
            <person name="Schleper C."/>
            <person name="Guy L."/>
            <person name="Ettema T.J."/>
        </authorList>
    </citation>
    <scope>NUCLEOTIDE SEQUENCE</scope>
</reference>
<sequence length="185" mass="19806">MSIQVGDGKGSGSLLEVKKNRGQVDAQIESAFEKHSRQGQSYSWANVGYNMDAADTILAVRNISPTRNLHITRVTLHSGLANVAQHHVTQGSAALAGTPVTGTNLNFTSGNVAEVDAQADETTNSSQGTLIGSTALEALIEYEIDWEGALILGTNDAYGIDFTIDDTTSLPRITIYGYFELKEDE</sequence>
<protein>
    <submittedName>
        <fullName evidence="1">Uncharacterized protein</fullName>
    </submittedName>
</protein>
<organism evidence="1">
    <name type="scientific">marine sediment metagenome</name>
    <dbReference type="NCBI Taxonomy" id="412755"/>
    <lineage>
        <taxon>unclassified sequences</taxon>
        <taxon>metagenomes</taxon>
        <taxon>ecological metagenomes</taxon>
    </lineage>
</organism>